<dbReference type="EMBL" id="JAAMOX010000001">
    <property type="protein sequence ID" value="NIH53208.1"/>
    <property type="molecule type" value="Genomic_DNA"/>
</dbReference>
<evidence type="ECO:0000313" key="2">
    <source>
        <dbReference type="EMBL" id="NIH53208.1"/>
    </source>
</evidence>
<organism evidence="2 3">
    <name type="scientific">Lysinibacter cavernae</name>
    <dbReference type="NCBI Taxonomy" id="1640652"/>
    <lineage>
        <taxon>Bacteria</taxon>
        <taxon>Bacillati</taxon>
        <taxon>Actinomycetota</taxon>
        <taxon>Actinomycetes</taxon>
        <taxon>Micrococcales</taxon>
        <taxon>Microbacteriaceae</taxon>
        <taxon>Lysinibacter</taxon>
    </lineage>
</organism>
<feature type="transmembrane region" description="Helical" evidence="1">
    <location>
        <begin position="79"/>
        <end position="101"/>
    </location>
</feature>
<feature type="transmembrane region" description="Helical" evidence="1">
    <location>
        <begin position="130"/>
        <end position="149"/>
    </location>
</feature>
<feature type="transmembrane region" description="Helical" evidence="1">
    <location>
        <begin position="161"/>
        <end position="183"/>
    </location>
</feature>
<keyword evidence="3" id="KW-1185">Reference proteome</keyword>
<evidence type="ECO:0000313" key="3">
    <source>
        <dbReference type="Proteomes" id="UP000541033"/>
    </source>
</evidence>
<evidence type="ECO:0000256" key="1">
    <source>
        <dbReference type="SAM" id="Phobius"/>
    </source>
</evidence>
<sequence>MSASRPLPLLRHSLRESWRSLIAWAVGLVAALSLYLPLFSSIGGNASMQDLIKSLPHELTAAIGYDNISTGSGYTQSTFFGLLGFVLVVIAGTGWGTAALASDEERGTLELTLAHGVTRTQVILERAASIALRFLALGAIVWGVIAALNGPSNLDLNLGNVGIAVLGLCGLGMLAAAASLTVGSIVGRRSIALMGGAGISVIAYVLNAVASQSDTLSALKDYSPYAWAYRSEPLVNGWDGSQLWLLYSLIALLLVIALAAFNRRDVGA</sequence>
<dbReference type="RefSeq" id="WP_167148634.1">
    <property type="nucleotide sequence ID" value="NZ_JAAMOX010000001.1"/>
</dbReference>
<accession>A0A7X5R063</accession>
<keyword evidence="1" id="KW-0472">Membrane</keyword>
<dbReference type="Pfam" id="PF12679">
    <property type="entry name" value="ABC2_membrane_2"/>
    <property type="match status" value="1"/>
</dbReference>
<name>A0A7X5R063_9MICO</name>
<comment type="caution">
    <text evidence="2">The sequence shown here is derived from an EMBL/GenBank/DDBJ whole genome shotgun (WGS) entry which is preliminary data.</text>
</comment>
<gene>
    <name evidence="2" type="ORF">FHX76_001076</name>
</gene>
<feature type="transmembrane region" description="Helical" evidence="1">
    <location>
        <begin position="243"/>
        <end position="261"/>
    </location>
</feature>
<proteinExistence type="predicted"/>
<dbReference type="GO" id="GO:0005886">
    <property type="term" value="C:plasma membrane"/>
    <property type="evidence" value="ECO:0007669"/>
    <property type="project" value="UniProtKB-SubCell"/>
</dbReference>
<dbReference type="Proteomes" id="UP000541033">
    <property type="component" value="Unassembled WGS sequence"/>
</dbReference>
<feature type="transmembrane region" description="Helical" evidence="1">
    <location>
        <begin position="190"/>
        <end position="210"/>
    </location>
</feature>
<keyword evidence="1" id="KW-0812">Transmembrane</keyword>
<feature type="transmembrane region" description="Helical" evidence="1">
    <location>
        <begin position="21"/>
        <end position="39"/>
    </location>
</feature>
<protein>
    <submittedName>
        <fullName evidence="2">ABC-2 type transport system permease protein</fullName>
    </submittedName>
</protein>
<reference evidence="2 3" key="1">
    <citation type="submission" date="2020-02" db="EMBL/GenBank/DDBJ databases">
        <title>Sequencing the genomes of 1000 actinobacteria strains.</title>
        <authorList>
            <person name="Klenk H.-P."/>
        </authorList>
    </citation>
    <scope>NUCLEOTIDE SEQUENCE [LARGE SCALE GENOMIC DNA]</scope>
    <source>
        <strain evidence="2 3">DSM 27960</strain>
    </source>
</reference>
<dbReference type="GO" id="GO:0140359">
    <property type="term" value="F:ABC-type transporter activity"/>
    <property type="evidence" value="ECO:0007669"/>
    <property type="project" value="InterPro"/>
</dbReference>
<dbReference type="AlphaFoldDB" id="A0A7X5R063"/>
<keyword evidence="1" id="KW-1133">Transmembrane helix</keyword>